<feature type="domain" description="4Fe-4S ferredoxin-type" evidence="4">
    <location>
        <begin position="185"/>
        <end position="214"/>
    </location>
</feature>
<dbReference type="Gene3D" id="3.40.50.360">
    <property type="match status" value="1"/>
</dbReference>
<sequence>MNILILYYSGVGNTKMVATKIFHELQGSHEATLASIENLSTDIAIAEYDILVIGFPTIHAAPAYPILTFIEQMKQLENSIPAFLFTTCGLYSANTLRIFAKLCEKKNMITILSRSYRCAATDGILLAPVMRIWSRHEKRLDKKVENDVSVFIRRCNDPVVADIPRFKIYSILNYPNKFFGQRFSPPIYTHKQHCVLCGKCRIHCPVQCICKDDEGYLLFDNEKCIHCYRCIHHCPKKALSLSKKRPPLKTLNDGCDWSSGDRK</sequence>
<feature type="domain" description="4Fe-4S ferredoxin-type" evidence="4">
    <location>
        <begin position="215"/>
        <end position="244"/>
    </location>
</feature>
<dbReference type="RefSeq" id="WP_044907332.1">
    <property type="nucleotide sequence ID" value="NZ_JQIF01000097.1"/>
</dbReference>
<dbReference type="InterPro" id="IPR008254">
    <property type="entry name" value="Flavodoxin/NO_synth"/>
</dbReference>
<reference evidence="5 6" key="1">
    <citation type="submission" date="2014-08" db="EMBL/GenBank/DDBJ databases">
        <title>Clostridium innocuum, an unnegligible vancomycin-resistant pathogen causing extra-intestinal infections.</title>
        <authorList>
            <person name="Feng Y."/>
            <person name="Chiu C.-H."/>
        </authorList>
    </citation>
    <scope>NUCLEOTIDE SEQUENCE [LARGE SCALE GENOMIC DNA]</scope>
    <source>
        <strain evidence="5 6">AN88</strain>
    </source>
</reference>
<name>A0A099I3E3_CLOIN</name>
<dbReference type="Pfam" id="PF00037">
    <property type="entry name" value="Fer4"/>
    <property type="match status" value="1"/>
</dbReference>
<dbReference type="InterPro" id="IPR029039">
    <property type="entry name" value="Flavoprotein-like_sf"/>
</dbReference>
<comment type="caution">
    <text evidence="5">The sequence shown here is derived from an EMBL/GenBank/DDBJ whole genome shotgun (WGS) entry which is preliminary data.</text>
</comment>
<evidence type="ECO:0000313" key="5">
    <source>
        <dbReference type="EMBL" id="KGJ51777.1"/>
    </source>
</evidence>
<evidence type="ECO:0000259" key="4">
    <source>
        <dbReference type="PROSITE" id="PS51379"/>
    </source>
</evidence>
<protein>
    <submittedName>
        <fullName evidence="5">4Fe-4S ferredoxin</fullName>
    </submittedName>
</protein>
<keyword evidence="1" id="KW-0479">Metal-binding</keyword>
<dbReference type="GO" id="GO:0010181">
    <property type="term" value="F:FMN binding"/>
    <property type="evidence" value="ECO:0007669"/>
    <property type="project" value="InterPro"/>
</dbReference>
<dbReference type="PROSITE" id="PS00198">
    <property type="entry name" value="4FE4S_FER_1"/>
    <property type="match status" value="1"/>
</dbReference>
<dbReference type="GO" id="GO:0046872">
    <property type="term" value="F:metal ion binding"/>
    <property type="evidence" value="ECO:0007669"/>
    <property type="project" value="UniProtKB-KW"/>
</dbReference>
<proteinExistence type="predicted"/>
<evidence type="ECO:0000313" key="6">
    <source>
        <dbReference type="Proteomes" id="UP000030008"/>
    </source>
</evidence>
<keyword evidence="3" id="KW-0411">Iron-sulfur</keyword>
<dbReference type="PROSITE" id="PS51379">
    <property type="entry name" value="4FE4S_FER_2"/>
    <property type="match status" value="2"/>
</dbReference>
<dbReference type="InterPro" id="IPR001226">
    <property type="entry name" value="Flavodoxin_CS"/>
</dbReference>
<evidence type="ECO:0000256" key="3">
    <source>
        <dbReference type="ARBA" id="ARBA00023014"/>
    </source>
</evidence>
<dbReference type="InterPro" id="IPR017900">
    <property type="entry name" value="4Fe4S_Fe_S_CS"/>
</dbReference>
<dbReference type="Gene3D" id="3.30.70.20">
    <property type="match status" value="1"/>
</dbReference>
<evidence type="ECO:0000256" key="1">
    <source>
        <dbReference type="ARBA" id="ARBA00022723"/>
    </source>
</evidence>
<accession>A0A099I3E3</accession>
<dbReference type="InterPro" id="IPR017896">
    <property type="entry name" value="4Fe4S_Fe-S-bd"/>
</dbReference>
<dbReference type="GO" id="GO:0016651">
    <property type="term" value="F:oxidoreductase activity, acting on NAD(P)H"/>
    <property type="evidence" value="ECO:0007669"/>
    <property type="project" value="UniProtKB-ARBA"/>
</dbReference>
<dbReference type="Pfam" id="PF12641">
    <property type="entry name" value="Flavodoxin_3"/>
    <property type="match status" value="1"/>
</dbReference>
<dbReference type="CDD" id="cd00133">
    <property type="entry name" value="PTS_IIB"/>
    <property type="match status" value="1"/>
</dbReference>
<keyword evidence="2" id="KW-0408">Iron</keyword>
<dbReference type="SUPFAM" id="SSF52218">
    <property type="entry name" value="Flavoproteins"/>
    <property type="match status" value="1"/>
</dbReference>
<dbReference type="EMBL" id="JQIF01000097">
    <property type="protein sequence ID" value="KGJ51777.1"/>
    <property type="molecule type" value="Genomic_DNA"/>
</dbReference>
<organism evidence="5 6">
    <name type="scientific">Clostridium innocuum</name>
    <dbReference type="NCBI Taxonomy" id="1522"/>
    <lineage>
        <taxon>Bacteria</taxon>
        <taxon>Bacillati</taxon>
        <taxon>Bacillota</taxon>
        <taxon>Clostridia</taxon>
        <taxon>Eubacteriales</taxon>
        <taxon>Clostridiaceae</taxon>
        <taxon>Clostridium</taxon>
    </lineage>
</organism>
<evidence type="ECO:0000256" key="2">
    <source>
        <dbReference type="ARBA" id="ARBA00023004"/>
    </source>
</evidence>
<dbReference type="GO" id="GO:0009055">
    <property type="term" value="F:electron transfer activity"/>
    <property type="evidence" value="ECO:0007669"/>
    <property type="project" value="InterPro"/>
</dbReference>
<gene>
    <name evidence="5" type="ORF">CIAN88_18645</name>
</gene>
<dbReference type="PROSITE" id="PS00201">
    <property type="entry name" value="FLAVODOXIN"/>
    <property type="match status" value="1"/>
</dbReference>
<dbReference type="SUPFAM" id="SSF54862">
    <property type="entry name" value="4Fe-4S ferredoxins"/>
    <property type="match status" value="1"/>
</dbReference>
<dbReference type="GO" id="GO:0051536">
    <property type="term" value="F:iron-sulfur cluster binding"/>
    <property type="evidence" value="ECO:0007669"/>
    <property type="project" value="UniProtKB-KW"/>
</dbReference>
<dbReference type="NCBIfam" id="NF038196">
    <property type="entry name" value="ferrodoxin_EFR1"/>
    <property type="match status" value="1"/>
</dbReference>
<dbReference type="InterPro" id="IPR047964">
    <property type="entry name" value="EFR1-like"/>
</dbReference>
<dbReference type="AlphaFoldDB" id="A0A099I3E3"/>
<dbReference type="Proteomes" id="UP000030008">
    <property type="component" value="Unassembled WGS sequence"/>
</dbReference>